<organism evidence="8 9">
    <name type="scientific">Diatraea saccharalis</name>
    <name type="common">sugarcane borer</name>
    <dbReference type="NCBI Taxonomy" id="40085"/>
    <lineage>
        <taxon>Eukaryota</taxon>
        <taxon>Metazoa</taxon>
        <taxon>Ecdysozoa</taxon>
        <taxon>Arthropoda</taxon>
        <taxon>Hexapoda</taxon>
        <taxon>Insecta</taxon>
        <taxon>Pterygota</taxon>
        <taxon>Neoptera</taxon>
        <taxon>Endopterygota</taxon>
        <taxon>Lepidoptera</taxon>
        <taxon>Glossata</taxon>
        <taxon>Ditrysia</taxon>
        <taxon>Pyraloidea</taxon>
        <taxon>Crambidae</taxon>
        <taxon>Crambinae</taxon>
        <taxon>Diatraea</taxon>
    </lineage>
</organism>
<feature type="compositionally biased region" description="Basic and acidic residues" evidence="6">
    <location>
        <begin position="131"/>
        <end position="140"/>
    </location>
</feature>
<accession>A0A9N9QYM9</accession>
<gene>
    <name evidence="8" type="ORF">DIATSA_LOCUS4012</name>
</gene>
<dbReference type="PROSITE" id="PS50118">
    <property type="entry name" value="HMG_BOX_2"/>
    <property type="match status" value="1"/>
</dbReference>
<feature type="region of interest" description="Disordered" evidence="6">
    <location>
        <begin position="1"/>
        <end position="20"/>
    </location>
</feature>
<name>A0A9N9QYM9_9NEOP</name>
<dbReference type="PANTHER" id="PTHR48112">
    <property type="entry name" value="HIGH MOBILITY GROUP PROTEIN DSP1"/>
    <property type="match status" value="1"/>
</dbReference>
<evidence type="ECO:0000313" key="8">
    <source>
        <dbReference type="EMBL" id="CAG9786023.1"/>
    </source>
</evidence>
<dbReference type="Proteomes" id="UP001153714">
    <property type="component" value="Chromosome 15"/>
</dbReference>
<reference evidence="8" key="2">
    <citation type="submission" date="2022-10" db="EMBL/GenBank/DDBJ databases">
        <authorList>
            <consortium name="ENA_rothamsted_submissions"/>
            <consortium name="culmorum"/>
            <person name="King R."/>
        </authorList>
    </citation>
    <scope>NUCLEOTIDE SEQUENCE</scope>
</reference>
<feature type="compositionally biased region" description="Polar residues" evidence="6">
    <location>
        <begin position="1"/>
        <end position="11"/>
    </location>
</feature>
<dbReference type="SUPFAM" id="SSF47095">
    <property type="entry name" value="HMG-box"/>
    <property type="match status" value="1"/>
</dbReference>
<evidence type="ECO:0000256" key="1">
    <source>
        <dbReference type="ARBA" id="ARBA00004123"/>
    </source>
</evidence>
<proteinExistence type="predicted"/>
<evidence type="ECO:0000256" key="6">
    <source>
        <dbReference type="SAM" id="MobiDB-lite"/>
    </source>
</evidence>
<feature type="domain" description="HMG box" evidence="7">
    <location>
        <begin position="141"/>
        <end position="214"/>
    </location>
</feature>
<comment type="subcellular location">
    <subcellularLocation>
        <location evidence="1">Nucleus</location>
    </subcellularLocation>
</comment>
<keyword evidence="2 4" id="KW-0238">DNA-binding</keyword>
<dbReference type="GO" id="GO:0003677">
    <property type="term" value="F:DNA binding"/>
    <property type="evidence" value="ECO:0007669"/>
    <property type="project" value="UniProtKB-UniRule"/>
</dbReference>
<dbReference type="GO" id="GO:0005634">
    <property type="term" value="C:nucleus"/>
    <property type="evidence" value="ECO:0007669"/>
    <property type="project" value="UniProtKB-SubCell"/>
</dbReference>
<sequence length="219" mass="25524">MTVQQVSSNISDDSDDMVSLPPEDEVYRRKYQLLLERCEVLQQDNERIVNRIHEAKKITKRYRKDIKLLVERLDRHGDAFRTASMEVETKPEIITRPTSRPATKTQPISKQIEKVTTAVVKKPGPKRKTKADKPERDPNAPKKPCNAFFQFCQEQRPLVVAESNSEMGSEPTKQEVTRQLASRWRALSNDEKRVYVAMFERSKEKYAEELTAYNIKKEQ</sequence>
<dbReference type="InterPro" id="IPR056513">
    <property type="entry name" value="INO80F"/>
</dbReference>
<feature type="region of interest" description="Disordered" evidence="6">
    <location>
        <begin position="120"/>
        <end position="143"/>
    </location>
</feature>
<protein>
    <recommendedName>
        <fullName evidence="7">HMG box domain-containing protein</fullName>
    </recommendedName>
</protein>
<evidence type="ECO:0000256" key="3">
    <source>
        <dbReference type="ARBA" id="ARBA00023242"/>
    </source>
</evidence>
<dbReference type="PANTHER" id="PTHR48112:SF22">
    <property type="entry name" value="MITOCHONDRIAL TRANSCRIPTION FACTOR A, ISOFORM B"/>
    <property type="match status" value="1"/>
</dbReference>
<dbReference type="OrthoDB" id="10070927at2759"/>
<feature type="DNA-binding region" description="HMG box" evidence="4">
    <location>
        <begin position="141"/>
        <end position="214"/>
    </location>
</feature>
<evidence type="ECO:0000259" key="7">
    <source>
        <dbReference type="PROSITE" id="PS50118"/>
    </source>
</evidence>
<evidence type="ECO:0000256" key="5">
    <source>
        <dbReference type="SAM" id="Coils"/>
    </source>
</evidence>
<feature type="coiled-coil region" evidence="5">
    <location>
        <begin position="31"/>
        <end position="58"/>
    </location>
</feature>
<reference evidence="8" key="1">
    <citation type="submission" date="2021-12" db="EMBL/GenBank/DDBJ databases">
        <authorList>
            <person name="King R."/>
        </authorList>
    </citation>
    <scope>NUCLEOTIDE SEQUENCE</scope>
</reference>
<evidence type="ECO:0000313" key="9">
    <source>
        <dbReference type="Proteomes" id="UP001153714"/>
    </source>
</evidence>
<keyword evidence="3 4" id="KW-0539">Nucleus</keyword>
<dbReference type="InterPro" id="IPR050342">
    <property type="entry name" value="HMGB"/>
</dbReference>
<dbReference type="EMBL" id="OU893346">
    <property type="protein sequence ID" value="CAG9786023.1"/>
    <property type="molecule type" value="Genomic_DNA"/>
</dbReference>
<evidence type="ECO:0000256" key="4">
    <source>
        <dbReference type="PROSITE-ProRule" id="PRU00267"/>
    </source>
</evidence>
<dbReference type="Pfam" id="PF00505">
    <property type="entry name" value="HMG_box"/>
    <property type="match status" value="1"/>
</dbReference>
<dbReference type="InterPro" id="IPR009071">
    <property type="entry name" value="HMG_box_dom"/>
</dbReference>
<dbReference type="GO" id="GO:0006357">
    <property type="term" value="P:regulation of transcription by RNA polymerase II"/>
    <property type="evidence" value="ECO:0007669"/>
    <property type="project" value="TreeGrafter"/>
</dbReference>
<evidence type="ECO:0000256" key="2">
    <source>
        <dbReference type="ARBA" id="ARBA00023125"/>
    </source>
</evidence>
<keyword evidence="5" id="KW-0175">Coiled coil</keyword>
<dbReference type="InterPro" id="IPR036910">
    <property type="entry name" value="HMG_box_dom_sf"/>
</dbReference>
<dbReference type="SMART" id="SM00398">
    <property type="entry name" value="HMG"/>
    <property type="match status" value="1"/>
</dbReference>
<dbReference type="Gene3D" id="1.10.30.10">
    <property type="entry name" value="High mobility group box domain"/>
    <property type="match status" value="1"/>
</dbReference>
<dbReference type="AlphaFoldDB" id="A0A9N9QYM9"/>
<keyword evidence="9" id="KW-1185">Reference proteome</keyword>
<dbReference type="Pfam" id="PF24245">
    <property type="entry name" value="INO80F"/>
    <property type="match status" value="1"/>
</dbReference>